<evidence type="ECO:0000313" key="2">
    <source>
        <dbReference type="EMBL" id="KAK4473057.1"/>
    </source>
</evidence>
<proteinExistence type="predicted"/>
<feature type="transmembrane region" description="Helical" evidence="1">
    <location>
        <begin position="39"/>
        <end position="58"/>
    </location>
</feature>
<accession>A0AAE1ZFW1</accession>
<reference evidence="2" key="1">
    <citation type="submission" date="2022-04" db="EMBL/GenBank/DDBJ databases">
        <authorList>
            <person name="Xu L."/>
            <person name="Lv Z."/>
        </authorList>
    </citation>
    <scope>NUCLEOTIDE SEQUENCE</scope>
    <source>
        <strain evidence="2">LV_2022a</strain>
    </source>
</reference>
<evidence type="ECO:0000256" key="1">
    <source>
        <dbReference type="SAM" id="Phobius"/>
    </source>
</evidence>
<dbReference type="EMBL" id="JALJAT010000002">
    <property type="protein sequence ID" value="KAK4473057.1"/>
    <property type="molecule type" value="Genomic_DNA"/>
</dbReference>
<evidence type="ECO:0000313" key="3">
    <source>
        <dbReference type="Proteomes" id="UP001292079"/>
    </source>
</evidence>
<keyword evidence="1" id="KW-1133">Transmembrane helix</keyword>
<gene>
    <name evidence="2" type="ORF">MN116_004249</name>
</gene>
<dbReference type="Proteomes" id="UP001292079">
    <property type="component" value="Unassembled WGS sequence"/>
</dbReference>
<dbReference type="AlphaFoldDB" id="A0AAE1ZFW1"/>
<reference evidence="2" key="2">
    <citation type="journal article" date="2023" name="Infect Dis Poverty">
        <title>Chromosome-scale genome of the human blood fluke Schistosoma mekongi and its implications for public health.</title>
        <authorList>
            <person name="Zhou M."/>
            <person name="Xu L."/>
            <person name="Xu D."/>
            <person name="Chen W."/>
            <person name="Khan J."/>
            <person name="Hu Y."/>
            <person name="Huang H."/>
            <person name="Wei H."/>
            <person name="Zhang Y."/>
            <person name="Chusongsang P."/>
            <person name="Tanasarnprasert K."/>
            <person name="Hu X."/>
            <person name="Limpanont Y."/>
            <person name="Lv Z."/>
        </authorList>
    </citation>
    <scope>NUCLEOTIDE SEQUENCE</scope>
    <source>
        <strain evidence="2">LV_2022a</strain>
    </source>
</reference>
<organism evidence="2 3">
    <name type="scientific">Schistosoma mekongi</name>
    <name type="common">Parasitic worm</name>
    <dbReference type="NCBI Taxonomy" id="38744"/>
    <lineage>
        <taxon>Eukaryota</taxon>
        <taxon>Metazoa</taxon>
        <taxon>Spiralia</taxon>
        <taxon>Lophotrochozoa</taxon>
        <taxon>Platyhelminthes</taxon>
        <taxon>Trematoda</taxon>
        <taxon>Digenea</taxon>
        <taxon>Strigeidida</taxon>
        <taxon>Schistosomatoidea</taxon>
        <taxon>Schistosomatidae</taxon>
        <taxon>Schistosoma</taxon>
    </lineage>
</organism>
<sequence>MKDSNYPHTNISMSKFKTFSTHYQLLMWKNLLLRRRRPGFLIAEILVPLIIPIILVGIRTESPPVNENTCHVRSVNLPTMGLFSYIQSIFCNFLYRCHPIDPDINLHQYNYTVFDNLLENLSSIVGDLLVKNM</sequence>
<keyword evidence="1" id="KW-0812">Transmembrane</keyword>
<protein>
    <submittedName>
        <fullName evidence="2">Uncharacterized protein</fullName>
    </submittedName>
</protein>
<keyword evidence="3" id="KW-1185">Reference proteome</keyword>
<comment type="caution">
    <text evidence="2">The sequence shown here is derived from an EMBL/GenBank/DDBJ whole genome shotgun (WGS) entry which is preliminary data.</text>
</comment>
<name>A0AAE1ZFW1_SCHME</name>
<keyword evidence="1" id="KW-0472">Membrane</keyword>